<feature type="coiled-coil region" evidence="1">
    <location>
        <begin position="90"/>
        <end position="117"/>
    </location>
</feature>
<sequence length="122" mass="14465">MTNVTVCDGCQNEITINLQEYEHPAHKFKGYVVETYFKCPHCQKKYIAFVLDKQARKMQKEIRQYHQQIIKRDYSGLTEEEYKAKIDEQYAVMEGMKQKLNVRIDELKAQVTELYKGEGGYE</sequence>
<accession>A0ABX6DDM7</accession>
<protein>
    <recommendedName>
        <fullName evidence="4">Transglycosylase</fullName>
    </recommendedName>
</protein>
<evidence type="ECO:0008006" key="4">
    <source>
        <dbReference type="Google" id="ProtNLM"/>
    </source>
</evidence>
<keyword evidence="3" id="KW-1185">Reference proteome</keyword>
<gene>
    <name evidence="2" type="ORF">GDS87_11820</name>
</gene>
<evidence type="ECO:0000313" key="3">
    <source>
        <dbReference type="Proteomes" id="UP000373269"/>
    </source>
</evidence>
<proteinExistence type="predicted"/>
<dbReference type="EMBL" id="CP045835">
    <property type="protein sequence ID" value="QGG51595.1"/>
    <property type="molecule type" value="Genomic_DNA"/>
</dbReference>
<dbReference type="RefSeq" id="WP_369595752.1">
    <property type="nucleotide sequence ID" value="NZ_CP045835.1"/>
</dbReference>
<organism evidence="2 3">
    <name type="scientific">Lysinibacillus pakistanensis</name>
    <dbReference type="NCBI Taxonomy" id="759811"/>
    <lineage>
        <taxon>Bacteria</taxon>
        <taxon>Bacillati</taxon>
        <taxon>Bacillota</taxon>
        <taxon>Bacilli</taxon>
        <taxon>Bacillales</taxon>
        <taxon>Bacillaceae</taxon>
        <taxon>Lysinibacillus</taxon>
    </lineage>
</organism>
<name>A0ABX6DDM7_9BACI</name>
<evidence type="ECO:0000313" key="2">
    <source>
        <dbReference type="EMBL" id="QGG51595.1"/>
    </source>
</evidence>
<reference evidence="2 3" key="1">
    <citation type="submission" date="2019-11" db="EMBL/GenBank/DDBJ databases">
        <title>Whole Genome Sequencing and Comparative Genomic Analyses of Lysinibacillus pakistanensis LZH-9, a Halotolerant Strain with Excellent COD Removal Capability.</title>
        <authorList>
            <person name="Zhou H."/>
        </authorList>
    </citation>
    <scope>NUCLEOTIDE SEQUENCE [LARGE SCALE GENOMIC DNA]</scope>
    <source>
        <strain evidence="2 3">LZH-9</strain>
    </source>
</reference>
<evidence type="ECO:0000256" key="1">
    <source>
        <dbReference type="SAM" id="Coils"/>
    </source>
</evidence>
<keyword evidence="1" id="KW-0175">Coiled coil</keyword>
<dbReference type="Proteomes" id="UP000373269">
    <property type="component" value="Chromosome"/>
</dbReference>